<proteinExistence type="predicted"/>
<dbReference type="AlphaFoldDB" id="A0A5C6NEK5"/>
<reference evidence="1 2" key="1">
    <citation type="submission" date="2019-04" db="EMBL/GenBank/DDBJ databases">
        <title>Chromosome genome assembly for Takifugu flavidus.</title>
        <authorList>
            <person name="Xiao S."/>
        </authorList>
    </citation>
    <scope>NUCLEOTIDE SEQUENCE [LARGE SCALE GENOMIC DNA]</scope>
    <source>
        <strain evidence="1">HTHZ2018</strain>
        <tissue evidence="1">Muscle</tissue>
    </source>
</reference>
<protein>
    <submittedName>
        <fullName evidence="1">Uncharacterized protein</fullName>
    </submittedName>
</protein>
<comment type="caution">
    <text evidence="1">The sequence shown here is derived from an EMBL/GenBank/DDBJ whole genome shotgun (WGS) entry which is preliminary data.</text>
</comment>
<sequence length="99" mass="10188">MAANAGLTGLSRRHGVKVGAGSMLSVEEVALAVGQEIGHSSVKSAACMNRAVVLFLEKVEQANRLVETGITGGAVRPGDSADAAVGIDYFVQRAAVHQR</sequence>
<name>A0A5C6NEK5_9TELE</name>
<keyword evidence="2" id="KW-1185">Reference proteome</keyword>
<evidence type="ECO:0000313" key="1">
    <source>
        <dbReference type="EMBL" id="TWW64981.1"/>
    </source>
</evidence>
<evidence type="ECO:0000313" key="2">
    <source>
        <dbReference type="Proteomes" id="UP000324091"/>
    </source>
</evidence>
<dbReference type="EMBL" id="RHFK02000015">
    <property type="protein sequence ID" value="TWW64981.1"/>
    <property type="molecule type" value="Genomic_DNA"/>
</dbReference>
<gene>
    <name evidence="1" type="ORF">D4764_22G0006280</name>
</gene>
<organism evidence="1 2">
    <name type="scientific">Takifugu flavidus</name>
    <name type="common">sansaifugu</name>
    <dbReference type="NCBI Taxonomy" id="433684"/>
    <lineage>
        <taxon>Eukaryota</taxon>
        <taxon>Metazoa</taxon>
        <taxon>Chordata</taxon>
        <taxon>Craniata</taxon>
        <taxon>Vertebrata</taxon>
        <taxon>Euteleostomi</taxon>
        <taxon>Actinopterygii</taxon>
        <taxon>Neopterygii</taxon>
        <taxon>Teleostei</taxon>
        <taxon>Neoteleostei</taxon>
        <taxon>Acanthomorphata</taxon>
        <taxon>Eupercaria</taxon>
        <taxon>Tetraodontiformes</taxon>
        <taxon>Tetradontoidea</taxon>
        <taxon>Tetraodontidae</taxon>
        <taxon>Takifugu</taxon>
    </lineage>
</organism>
<accession>A0A5C6NEK5</accession>
<dbReference type="Proteomes" id="UP000324091">
    <property type="component" value="Chromosome 22"/>
</dbReference>